<reference evidence="9 10" key="1">
    <citation type="submission" date="2020-03" db="EMBL/GenBank/DDBJ databases">
        <title>Complete genome of Arcanobacterium buesumensis sp. nov. strain 2701.</title>
        <authorList>
            <person name="Borowiak M."/>
            <person name="Alssahen M."/>
            <person name="Laemmler C."/>
            <person name="Malorny B."/>
            <person name="Hassan A."/>
            <person name="Prenger-Berninghoff E."/>
            <person name="Ploetz M."/>
            <person name="Abdulmawjood A."/>
        </authorList>
    </citation>
    <scope>NUCLEOTIDE SEQUENCE [LARGE SCALE GENOMIC DNA]</scope>
    <source>
        <strain evidence="9 10">2701</strain>
    </source>
</reference>
<comment type="catalytic activity">
    <reaction evidence="1 4 5">
        <text>[protein]-peptidylproline (omega=180) = [protein]-peptidylproline (omega=0)</text>
        <dbReference type="Rhea" id="RHEA:16237"/>
        <dbReference type="Rhea" id="RHEA-COMP:10747"/>
        <dbReference type="Rhea" id="RHEA-COMP:10748"/>
        <dbReference type="ChEBI" id="CHEBI:83833"/>
        <dbReference type="ChEBI" id="CHEBI:83834"/>
        <dbReference type="EC" id="5.2.1.8"/>
    </reaction>
</comment>
<dbReference type="KEGG" id="arca:HC352_03560"/>
<feature type="signal peptide" evidence="7">
    <location>
        <begin position="1"/>
        <end position="22"/>
    </location>
</feature>
<dbReference type="Gene3D" id="3.10.50.40">
    <property type="match status" value="2"/>
</dbReference>
<protein>
    <recommendedName>
        <fullName evidence="5">Peptidyl-prolyl cis-trans isomerase</fullName>
        <ecNumber evidence="5">5.2.1.8</ecNumber>
    </recommendedName>
</protein>
<evidence type="ECO:0000313" key="10">
    <source>
        <dbReference type="Proteomes" id="UP000502298"/>
    </source>
</evidence>
<feature type="region of interest" description="Disordered" evidence="6">
    <location>
        <begin position="23"/>
        <end position="42"/>
    </location>
</feature>
<dbReference type="PROSITE" id="PS51257">
    <property type="entry name" value="PROKAR_LIPOPROTEIN"/>
    <property type="match status" value="1"/>
</dbReference>
<keyword evidence="2 4" id="KW-0697">Rotamase</keyword>
<dbReference type="PANTHER" id="PTHR10516">
    <property type="entry name" value="PEPTIDYL-PROLYL CIS-TRANS ISOMERASE"/>
    <property type="match status" value="1"/>
</dbReference>
<evidence type="ECO:0000256" key="1">
    <source>
        <dbReference type="ARBA" id="ARBA00000971"/>
    </source>
</evidence>
<proteinExistence type="inferred from homology"/>
<dbReference type="InterPro" id="IPR050689">
    <property type="entry name" value="FKBP-type_PPIase"/>
</dbReference>
<evidence type="ECO:0000259" key="8">
    <source>
        <dbReference type="PROSITE" id="PS50059"/>
    </source>
</evidence>
<comment type="similarity">
    <text evidence="5">Belongs to the FKBP-type PPIase family.</text>
</comment>
<sequence length="309" mass="32035">MKRSIVAATAALMMVLTGCSSTDSPENAAASADAEMQPGTEMPTVKVDGANTRLIFPKSNAPAGLQKTVLDEGEGRVIEQTDFVVANYVGQVWGNEKPFDSSFSRGKSTGFSLLQVIPGWTQGLTGLKPGAKVILSIPAEMGYGPSGGNQQAGIGEKDTIAFYVEITDVYGTDQAGDPQASMEADLATLPVNITGELGQPVGINVKEGTPNPTEVSTTVIARGNGPEVGGEGSNFYVQYSMATIDNSKTETTYGQTGPFRSTIGRGSIFDGLEGIPVGSRVLIMAPAQGQAHSDDEPGIAVVVDIIGID</sequence>
<evidence type="ECO:0000256" key="6">
    <source>
        <dbReference type="SAM" id="MobiDB-lite"/>
    </source>
</evidence>
<dbReference type="SUPFAM" id="SSF54534">
    <property type="entry name" value="FKBP-like"/>
    <property type="match status" value="2"/>
</dbReference>
<evidence type="ECO:0000256" key="4">
    <source>
        <dbReference type="PROSITE-ProRule" id="PRU00277"/>
    </source>
</evidence>
<dbReference type="InterPro" id="IPR001179">
    <property type="entry name" value="PPIase_FKBP_dom"/>
</dbReference>
<dbReference type="Pfam" id="PF00254">
    <property type="entry name" value="FKBP_C"/>
    <property type="match status" value="1"/>
</dbReference>
<keyword evidence="10" id="KW-1185">Reference proteome</keyword>
<dbReference type="RefSeq" id="WP_168917610.1">
    <property type="nucleotide sequence ID" value="NZ_CP050804.1"/>
</dbReference>
<evidence type="ECO:0000256" key="3">
    <source>
        <dbReference type="ARBA" id="ARBA00023235"/>
    </source>
</evidence>
<evidence type="ECO:0000313" key="9">
    <source>
        <dbReference type="EMBL" id="QJC21670.1"/>
    </source>
</evidence>
<evidence type="ECO:0000256" key="2">
    <source>
        <dbReference type="ARBA" id="ARBA00023110"/>
    </source>
</evidence>
<evidence type="ECO:0000256" key="5">
    <source>
        <dbReference type="RuleBase" id="RU003915"/>
    </source>
</evidence>
<accession>A0A6H2EKB5</accession>
<feature type="domain" description="PPIase FKBP-type" evidence="8">
    <location>
        <begin position="81"/>
        <end position="170"/>
    </location>
</feature>
<dbReference type="PROSITE" id="PS50059">
    <property type="entry name" value="FKBP_PPIASE"/>
    <property type="match status" value="1"/>
</dbReference>
<dbReference type="PANTHER" id="PTHR10516:SF443">
    <property type="entry name" value="FK506-BINDING PROTEIN 59-RELATED"/>
    <property type="match status" value="1"/>
</dbReference>
<name>A0A6H2EKB5_9ACTO</name>
<dbReference type="InterPro" id="IPR046357">
    <property type="entry name" value="PPIase_dom_sf"/>
</dbReference>
<dbReference type="EMBL" id="CP050804">
    <property type="protein sequence ID" value="QJC21670.1"/>
    <property type="molecule type" value="Genomic_DNA"/>
</dbReference>
<organism evidence="9 10">
    <name type="scientific">Arcanobacterium buesumense</name>
    <dbReference type="NCBI Taxonomy" id="2722751"/>
    <lineage>
        <taxon>Bacteria</taxon>
        <taxon>Bacillati</taxon>
        <taxon>Actinomycetota</taxon>
        <taxon>Actinomycetes</taxon>
        <taxon>Actinomycetales</taxon>
        <taxon>Actinomycetaceae</taxon>
        <taxon>Arcanobacterium</taxon>
    </lineage>
</organism>
<keyword evidence="7" id="KW-0732">Signal</keyword>
<evidence type="ECO:0000256" key="7">
    <source>
        <dbReference type="SAM" id="SignalP"/>
    </source>
</evidence>
<gene>
    <name evidence="9" type="ORF">HC352_03560</name>
</gene>
<dbReference type="Proteomes" id="UP000502298">
    <property type="component" value="Chromosome"/>
</dbReference>
<dbReference type="GO" id="GO:0003755">
    <property type="term" value="F:peptidyl-prolyl cis-trans isomerase activity"/>
    <property type="evidence" value="ECO:0007669"/>
    <property type="project" value="UniProtKB-UniRule"/>
</dbReference>
<keyword evidence="3 4" id="KW-0413">Isomerase</keyword>
<dbReference type="EC" id="5.2.1.8" evidence="5"/>
<feature type="chain" id="PRO_5039369373" description="Peptidyl-prolyl cis-trans isomerase" evidence="7">
    <location>
        <begin position="23"/>
        <end position="309"/>
    </location>
</feature>
<dbReference type="AlphaFoldDB" id="A0A6H2EKB5"/>